<dbReference type="EMBL" id="VSSQ01133249">
    <property type="protein sequence ID" value="MPN59351.1"/>
    <property type="molecule type" value="Genomic_DNA"/>
</dbReference>
<evidence type="ECO:0000313" key="1">
    <source>
        <dbReference type="EMBL" id="MPN59351.1"/>
    </source>
</evidence>
<reference evidence="1" key="1">
    <citation type="submission" date="2019-08" db="EMBL/GenBank/DDBJ databases">
        <authorList>
            <person name="Kucharzyk K."/>
            <person name="Murdoch R.W."/>
            <person name="Higgins S."/>
            <person name="Loffler F."/>
        </authorList>
    </citation>
    <scope>NUCLEOTIDE SEQUENCE</scope>
</reference>
<proteinExistence type="predicted"/>
<name>A0A645J6V8_9ZZZZ</name>
<sequence length="57" mass="6364">MLMPKPHSFVNRLVIHMAAIKPTVPHTRIGGKYLVGSLPSFFNTEKLIELFSPNVGM</sequence>
<dbReference type="AlphaFoldDB" id="A0A645J6V8"/>
<comment type="caution">
    <text evidence="1">The sequence shown here is derived from an EMBL/GenBank/DDBJ whole genome shotgun (WGS) entry which is preliminary data.</text>
</comment>
<protein>
    <submittedName>
        <fullName evidence="1">Uncharacterized protein</fullName>
    </submittedName>
</protein>
<accession>A0A645J6V8</accession>
<organism evidence="1">
    <name type="scientific">bioreactor metagenome</name>
    <dbReference type="NCBI Taxonomy" id="1076179"/>
    <lineage>
        <taxon>unclassified sequences</taxon>
        <taxon>metagenomes</taxon>
        <taxon>ecological metagenomes</taxon>
    </lineage>
</organism>
<gene>
    <name evidence="1" type="ORF">SDC9_207072</name>
</gene>